<comment type="cofactor">
    <cofactor evidence="14">
        <name>Mn(2+)</name>
        <dbReference type="ChEBI" id="CHEBI:29035"/>
    </cofactor>
    <cofactor evidence="14">
        <name>Fe(2+)</name>
        <dbReference type="ChEBI" id="CHEBI:29033"/>
    </cofactor>
    <text evidence="14">Binds 1 Mn(2+) or Fe(2+) ion per subunit.</text>
</comment>
<keyword evidence="17" id="KW-1185">Reference proteome</keyword>
<dbReference type="InterPro" id="IPR036388">
    <property type="entry name" value="WH-like_DNA-bd_sf"/>
</dbReference>
<dbReference type="RefSeq" id="WP_180138802.1">
    <property type="nucleotide sequence ID" value="NZ_CAADHO010000002.1"/>
</dbReference>
<evidence type="ECO:0000256" key="14">
    <source>
        <dbReference type="PIRSR" id="PIRSR602481-2"/>
    </source>
</evidence>
<comment type="cofactor">
    <cofactor evidence="13">
        <name>Zn(2+)</name>
        <dbReference type="ChEBI" id="CHEBI:29105"/>
    </cofactor>
    <text evidence="13">Binds 1 zinc ion per subunit.</text>
</comment>
<evidence type="ECO:0000313" key="17">
    <source>
        <dbReference type="Proteomes" id="UP000507962"/>
    </source>
</evidence>
<gene>
    <name evidence="16" type="ORF">MSL71_17250</name>
</gene>
<dbReference type="InterPro" id="IPR038157">
    <property type="entry name" value="FeoA_core_dom"/>
</dbReference>
<name>A0A4U8YK80_9BACT</name>
<keyword evidence="10" id="KW-0805">Transcription regulation</keyword>
<dbReference type="EMBL" id="CAADHO010000002">
    <property type="protein sequence ID" value="VFQ44081.1"/>
    <property type="molecule type" value="Genomic_DNA"/>
</dbReference>
<evidence type="ECO:0000256" key="12">
    <source>
        <dbReference type="ARBA" id="ARBA00023163"/>
    </source>
</evidence>
<dbReference type="SUPFAM" id="SSF46785">
    <property type="entry name" value="Winged helix' DNA-binding domain"/>
    <property type="match status" value="1"/>
</dbReference>
<evidence type="ECO:0000256" key="5">
    <source>
        <dbReference type="ARBA" id="ARBA00022490"/>
    </source>
</evidence>
<feature type="domain" description="Ferrous iron transporter FeoA-like" evidence="15">
    <location>
        <begin position="154"/>
        <end position="225"/>
    </location>
</feature>
<comment type="similarity">
    <text evidence="2">Belongs to the Fur family.</text>
</comment>
<evidence type="ECO:0000256" key="2">
    <source>
        <dbReference type="ARBA" id="ARBA00007957"/>
    </source>
</evidence>
<dbReference type="GO" id="GO:1900376">
    <property type="term" value="P:regulation of secondary metabolite biosynthetic process"/>
    <property type="evidence" value="ECO:0007669"/>
    <property type="project" value="TreeGrafter"/>
</dbReference>
<dbReference type="InterPro" id="IPR007167">
    <property type="entry name" value="Fe-transptr_FeoA-like"/>
</dbReference>
<dbReference type="SUPFAM" id="SSF50037">
    <property type="entry name" value="C-terminal domain of transcriptional repressors"/>
    <property type="match status" value="1"/>
</dbReference>
<dbReference type="AlphaFoldDB" id="A0A4U8YK80"/>
<evidence type="ECO:0000256" key="11">
    <source>
        <dbReference type="ARBA" id="ARBA00023125"/>
    </source>
</evidence>
<keyword evidence="11" id="KW-0238">DNA-binding</keyword>
<dbReference type="InterPro" id="IPR043135">
    <property type="entry name" value="Fur_C"/>
</dbReference>
<dbReference type="Gene3D" id="1.10.10.10">
    <property type="entry name" value="Winged helix-like DNA-binding domain superfamily/Winged helix DNA-binding domain"/>
    <property type="match status" value="1"/>
</dbReference>
<feature type="binding site" evidence="13">
    <location>
        <position position="103"/>
    </location>
    <ligand>
        <name>Zn(2+)</name>
        <dbReference type="ChEBI" id="CHEBI:29105"/>
    </ligand>
</feature>
<comment type="subcellular location">
    <subcellularLocation>
        <location evidence="1">Cytoplasm</location>
    </subcellularLocation>
</comment>
<feature type="binding site" evidence="13">
    <location>
        <position position="106"/>
    </location>
    <ligand>
        <name>Zn(2+)</name>
        <dbReference type="ChEBI" id="CHEBI:29105"/>
    </ligand>
</feature>
<dbReference type="Pfam" id="PF04023">
    <property type="entry name" value="FeoA"/>
    <property type="match status" value="1"/>
</dbReference>
<keyword evidence="7 13" id="KW-0479">Metal-binding</keyword>
<evidence type="ECO:0000256" key="3">
    <source>
        <dbReference type="ARBA" id="ARBA00011738"/>
    </source>
</evidence>
<evidence type="ECO:0000256" key="4">
    <source>
        <dbReference type="ARBA" id="ARBA00020910"/>
    </source>
</evidence>
<feature type="binding site" evidence="14">
    <location>
        <position position="118"/>
    </location>
    <ligand>
        <name>Fe cation</name>
        <dbReference type="ChEBI" id="CHEBI:24875"/>
    </ligand>
</feature>
<dbReference type="GO" id="GO:0003700">
    <property type="term" value="F:DNA-binding transcription factor activity"/>
    <property type="evidence" value="ECO:0007669"/>
    <property type="project" value="InterPro"/>
</dbReference>
<dbReference type="CDD" id="cd07153">
    <property type="entry name" value="Fur_like"/>
    <property type="match status" value="1"/>
</dbReference>
<dbReference type="InterPro" id="IPR036390">
    <property type="entry name" value="WH_DNA-bd_sf"/>
</dbReference>
<evidence type="ECO:0000256" key="7">
    <source>
        <dbReference type="ARBA" id="ARBA00022723"/>
    </source>
</evidence>
<feature type="binding site" evidence="14">
    <location>
        <position position="97"/>
    </location>
    <ligand>
        <name>Fe cation</name>
        <dbReference type="ChEBI" id="CHEBI:24875"/>
    </ligand>
</feature>
<evidence type="ECO:0000259" key="15">
    <source>
        <dbReference type="SMART" id="SM00899"/>
    </source>
</evidence>
<dbReference type="Proteomes" id="UP000507962">
    <property type="component" value="Unassembled WGS sequence"/>
</dbReference>
<dbReference type="Gene3D" id="3.30.1490.190">
    <property type="match status" value="1"/>
</dbReference>
<dbReference type="InterPro" id="IPR002481">
    <property type="entry name" value="FUR"/>
</dbReference>
<proteinExistence type="inferred from homology"/>
<keyword evidence="12" id="KW-0804">Transcription</keyword>
<reference evidence="16 17" key="1">
    <citation type="submission" date="2019-03" db="EMBL/GenBank/DDBJ databases">
        <authorList>
            <person name="Nijsse B."/>
        </authorList>
    </citation>
    <scope>NUCLEOTIDE SEQUENCE [LARGE SCALE GENOMIC DNA]</scope>
    <source>
        <strain evidence="16">Desulfoluna butyratoxydans MSL71</strain>
    </source>
</reference>
<evidence type="ECO:0000256" key="8">
    <source>
        <dbReference type="ARBA" id="ARBA00022833"/>
    </source>
</evidence>
<dbReference type="InterPro" id="IPR008988">
    <property type="entry name" value="Transcriptional_repressor_C"/>
</dbReference>
<dbReference type="SMART" id="SM00899">
    <property type="entry name" value="FeoA"/>
    <property type="match status" value="1"/>
</dbReference>
<dbReference type="GO" id="GO:0000976">
    <property type="term" value="F:transcription cis-regulatory region binding"/>
    <property type="evidence" value="ECO:0007669"/>
    <property type="project" value="TreeGrafter"/>
</dbReference>
<keyword evidence="6" id="KW-0678">Repressor</keyword>
<dbReference type="Gene3D" id="2.30.30.90">
    <property type="match status" value="1"/>
</dbReference>
<evidence type="ECO:0000256" key="6">
    <source>
        <dbReference type="ARBA" id="ARBA00022491"/>
    </source>
</evidence>
<sequence>MTMMQIHDLEKQQFITLFKEEGIDNIDERFTILDTFLKTEEHITADDLARLLAEEGHTVDTDFLRETLELMCHYGFAQENRFDNGRTLYEHRHLGDHHDHMICTRCGGITEFADAHLERLQEAIAARHGFHMLQHRMDIYGICSACLKKRVPLMPLMLAKPGERLIIREYQCGENLEARLLSMGIRRGDVIEVITSQGRGQFVIAVENKRYILGRGMAQKIMVEPIH</sequence>
<evidence type="ECO:0000313" key="16">
    <source>
        <dbReference type="EMBL" id="VFQ44081.1"/>
    </source>
</evidence>
<comment type="subunit">
    <text evidence="3">Homodimer.</text>
</comment>
<evidence type="ECO:0000256" key="10">
    <source>
        <dbReference type="ARBA" id="ARBA00023015"/>
    </source>
</evidence>
<keyword evidence="5" id="KW-0963">Cytoplasm</keyword>
<feature type="binding site" evidence="13">
    <location>
        <position position="146"/>
    </location>
    <ligand>
        <name>Zn(2+)</name>
        <dbReference type="ChEBI" id="CHEBI:29105"/>
    </ligand>
</feature>
<dbReference type="Pfam" id="PF01475">
    <property type="entry name" value="FUR"/>
    <property type="match status" value="1"/>
</dbReference>
<evidence type="ECO:0000256" key="9">
    <source>
        <dbReference type="ARBA" id="ARBA00023004"/>
    </source>
</evidence>
<feature type="binding site" evidence="14">
    <location>
        <position position="135"/>
    </location>
    <ligand>
        <name>Fe cation</name>
        <dbReference type="ChEBI" id="CHEBI:24875"/>
    </ligand>
</feature>
<evidence type="ECO:0000256" key="13">
    <source>
        <dbReference type="PIRSR" id="PIRSR602481-1"/>
    </source>
</evidence>
<feature type="binding site" evidence="14">
    <location>
        <position position="99"/>
    </location>
    <ligand>
        <name>Fe cation</name>
        <dbReference type="ChEBI" id="CHEBI:24875"/>
    </ligand>
</feature>
<accession>A0A4U8YK80</accession>
<dbReference type="GO" id="GO:0045892">
    <property type="term" value="P:negative regulation of DNA-templated transcription"/>
    <property type="evidence" value="ECO:0007669"/>
    <property type="project" value="TreeGrafter"/>
</dbReference>
<keyword evidence="9 14" id="KW-0408">Iron</keyword>
<dbReference type="PANTHER" id="PTHR33202">
    <property type="entry name" value="ZINC UPTAKE REGULATION PROTEIN"/>
    <property type="match status" value="1"/>
</dbReference>
<dbReference type="GO" id="GO:0008270">
    <property type="term" value="F:zinc ion binding"/>
    <property type="evidence" value="ECO:0007669"/>
    <property type="project" value="TreeGrafter"/>
</dbReference>
<feature type="binding site" evidence="13">
    <location>
        <position position="143"/>
    </location>
    <ligand>
        <name>Zn(2+)</name>
        <dbReference type="ChEBI" id="CHEBI:29105"/>
    </ligand>
</feature>
<organism evidence="16 17">
    <name type="scientific">Desulfoluna butyratoxydans</name>
    <dbReference type="NCBI Taxonomy" id="231438"/>
    <lineage>
        <taxon>Bacteria</taxon>
        <taxon>Pseudomonadati</taxon>
        <taxon>Thermodesulfobacteriota</taxon>
        <taxon>Desulfobacteria</taxon>
        <taxon>Desulfobacterales</taxon>
        <taxon>Desulfolunaceae</taxon>
        <taxon>Desulfoluna</taxon>
    </lineage>
</organism>
<dbReference type="PANTHER" id="PTHR33202:SF2">
    <property type="entry name" value="FERRIC UPTAKE REGULATION PROTEIN"/>
    <property type="match status" value="1"/>
</dbReference>
<evidence type="ECO:0000256" key="1">
    <source>
        <dbReference type="ARBA" id="ARBA00004496"/>
    </source>
</evidence>
<keyword evidence="8 13" id="KW-0862">Zinc</keyword>
<protein>
    <recommendedName>
        <fullName evidence="4">Ferric uptake regulation protein</fullName>
    </recommendedName>
</protein>
<dbReference type="GO" id="GO:0005829">
    <property type="term" value="C:cytosol"/>
    <property type="evidence" value="ECO:0007669"/>
    <property type="project" value="TreeGrafter"/>
</dbReference>